<dbReference type="Proteomes" id="UP001321473">
    <property type="component" value="Unassembled WGS sequence"/>
</dbReference>
<organism evidence="6 7">
    <name type="scientific">Amblyomma americanum</name>
    <name type="common">Lone star tick</name>
    <dbReference type="NCBI Taxonomy" id="6943"/>
    <lineage>
        <taxon>Eukaryota</taxon>
        <taxon>Metazoa</taxon>
        <taxon>Ecdysozoa</taxon>
        <taxon>Arthropoda</taxon>
        <taxon>Chelicerata</taxon>
        <taxon>Arachnida</taxon>
        <taxon>Acari</taxon>
        <taxon>Parasitiformes</taxon>
        <taxon>Ixodida</taxon>
        <taxon>Ixodoidea</taxon>
        <taxon>Ixodidae</taxon>
        <taxon>Amblyomminae</taxon>
        <taxon>Amblyomma</taxon>
    </lineage>
</organism>
<sequence length="517" mass="58552">MKDATQTIRRATFAYSQLYARTAAREIKHPVEGVVQGEIPRWLRGSFLVNGPGQASVGPDRYRHAFDGLALLREFILSDGRAWYRHRFLQSETFQRNHRDGRIVVSEFGTAASANPCGGVLQRFISHLSLVGDFTDNALVNVTPIGDQLCALTESPFLHRVDARTLDTMGRSDLRNVASLHTIAAHPHTYDGCTYLVGTRFTPPRPKYVILRFPKSEEMNGCKSFLESARVMAEVPMSSRLYPSYIHSFAITENWLVLLEQSLIINLPRLLLSKPMGAQGFVSCMKFDPERKTRFHIVDRKTGALHSANIETEPLFVFHHVNAFEQQGSQEVVIDVCAYVDDALIRSMYVYFDGWTPKTRFAQVRRFVLRLQPGRSSVSSQLIRPMRSFCEGGLRGDMPRINELFNGRPYRYAYLLSQADDHREDDIFLSKLDLDSGRWLRWHCADWVPSEPVMVPRPGSEAEDDGVLLSPLVHASDECRRALVVVDATTFRQLAFVEFFTDCAAPATFHGCFVQAP</sequence>
<dbReference type="AlphaFoldDB" id="A0AAQ4DAA0"/>
<evidence type="ECO:0000256" key="1">
    <source>
        <dbReference type="ARBA" id="ARBA00006787"/>
    </source>
</evidence>
<keyword evidence="2 5" id="KW-0479">Metal-binding</keyword>
<dbReference type="GO" id="GO:0010436">
    <property type="term" value="F:carotenoid dioxygenase activity"/>
    <property type="evidence" value="ECO:0007669"/>
    <property type="project" value="TreeGrafter"/>
</dbReference>
<feature type="binding site" evidence="5">
    <location>
        <position position="247"/>
    </location>
    <ligand>
        <name>Fe cation</name>
        <dbReference type="ChEBI" id="CHEBI:24875"/>
        <note>catalytic</note>
    </ligand>
</feature>
<dbReference type="GO" id="GO:0046872">
    <property type="term" value="F:metal ion binding"/>
    <property type="evidence" value="ECO:0007669"/>
    <property type="project" value="UniProtKB-KW"/>
</dbReference>
<comment type="cofactor">
    <cofactor evidence="5">
        <name>Fe(2+)</name>
        <dbReference type="ChEBI" id="CHEBI:29033"/>
    </cofactor>
    <text evidence="5">Binds 1 Fe(2+) ion per subunit.</text>
</comment>
<gene>
    <name evidence="6" type="ORF">V5799_002979</name>
</gene>
<feature type="binding site" evidence="5">
    <location>
        <position position="319"/>
    </location>
    <ligand>
        <name>Fe cation</name>
        <dbReference type="ChEBI" id="CHEBI:24875"/>
        <note>catalytic</note>
    </ligand>
</feature>
<proteinExistence type="inferred from homology"/>
<dbReference type="InterPro" id="IPR004294">
    <property type="entry name" value="Carotenoid_Oase"/>
</dbReference>
<evidence type="ECO:0000313" key="7">
    <source>
        <dbReference type="Proteomes" id="UP001321473"/>
    </source>
</evidence>
<evidence type="ECO:0000256" key="2">
    <source>
        <dbReference type="ARBA" id="ARBA00022723"/>
    </source>
</evidence>
<dbReference type="Pfam" id="PF03055">
    <property type="entry name" value="RPE65"/>
    <property type="match status" value="1"/>
</dbReference>
<feature type="binding site" evidence="5">
    <location>
        <position position="186"/>
    </location>
    <ligand>
        <name>Fe cation</name>
        <dbReference type="ChEBI" id="CHEBI:24875"/>
        <note>catalytic</note>
    </ligand>
</feature>
<keyword evidence="4 5" id="KW-0408">Iron</keyword>
<dbReference type="EMBL" id="JARKHS020033097">
    <property type="protein sequence ID" value="KAK8759390.1"/>
    <property type="molecule type" value="Genomic_DNA"/>
</dbReference>
<protein>
    <submittedName>
        <fullName evidence="6">Uncharacterized protein</fullName>
    </submittedName>
</protein>
<accession>A0AAQ4DAA0</accession>
<dbReference type="GO" id="GO:0016121">
    <property type="term" value="P:carotene catabolic process"/>
    <property type="evidence" value="ECO:0007669"/>
    <property type="project" value="TreeGrafter"/>
</dbReference>
<evidence type="ECO:0000256" key="4">
    <source>
        <dbReference type="ARBA" id="ARBA00023004"/>
    </source>
</evidence>
<keyword evidence="7" id="KW-1185">Reference proteome</keyword>
<comment type="caution">
    <text evidence="6">The sequence shown here is derived from an EMBL/GenBank/DDBJ whole genome shotgun (WGS) entry which is preliminary data.</text>
</comment>
<dbReference type="PANTHER" id="PTHR10543:SF24">
    <property type="entry name" value="CAROTENOID ISOMEROOXYGENASE"/>
    <property type="match status" value="1"/>
</dbReference>
<name>A0AAQ4DAA0_AMBAM</name>
<reference evidence="6 7" key="1">
    <citation type="journal article" date="2023" name="Arcadia Sci">
        <title>De novo assembly of a long-read Amblyomma americanum tick genome.</title>
        <authorList>
            <person name="Chou S."/>
            <person name="Poskanzer K.E."/>
            <person name="Rollins M."/>
            <person name="Thuy-Boun P.S."/>
        </authorList>
    </citation>
    <scope>NUCLEOTIDE SEQUENCE [LARGE SCALE GENOMIC DNA]</scope>
    <source>
        <strain evidence="6">F_SG_1</strain>
        <tissue evidence="6">Salivary glands</tissue>
    </source>
</reference>
<dbReference type="GO" id="GO:0042574">
    <property type="term" value="P:retinal metabolic process"/>
    <property type="evidence" value="ECO:0007669"/>
    <property type="project" value="TreeGrafter"/>
</dbReference>
<dbReference type="PANTHER" id="PTHR10543">
    <property type="entry name" value="BETA-CAROTENE DIOXYGENASE"/>
    <property type="match status" value="1"/>
</dbReference>
<dbReference type="GO" id="GO:0003834">
    <property type="term" value="F:beta-carotene 15,15'-dioxygenase activity"/>
    <property type="evidence" value="ECO:0007669"/>
    <property type="project" value="TreeGrafter"/>
</dbReference>
<evidence type="ECO:0000256" key="3">
    <source>
        <dbReference type="ARBA" id="ARBA00023002"/>
    </source>
</evidence>
<feature type="binding site" evidence="5">
    <location>
        <position position="510"/>
    </location>
    <ligand>
        <name>Fe cation</name>
        <dbReference type="ChEBI" id="CHEBI:24875"/>
        <note>catalytic</note>
    </ligand>
</feature>
<evidence type="ECO:0000256" key="5">
    <source>
        <dbReference type="PIRSR" id="PIRSR604294-1"/>
    </source>
</evidence>
<keyword evidence="3" id="KW-0560">Oxidoreductase</keyword>
<comment type="similarity">
    <text evidence="1">Belongs to the carotenoid oxygenase family.</text>
</comment>
<evidence type="ECO:0000313" key="6">
    <source>
        <dbReference type="EMBL" id="KAK8759390.1"/>
    </source>
</evidence>